<feature type="transmembrane region" description="Helical" evidence="7">
    <location>
        <begin position="162"/>
        <end position="179"/>
    </location>
</feature>
<evidence type="ECO:0000256" key="3">
    <source>
        <dbReference type="ARBA" id="ARBA00022723"/>
    </source>
</evidence>
<dbReference type="PANTHER" id="PTHR30176">
    <property type="entry name" value="FERREDOXIN-TYPE PROTEIN NAPH"/>
    <property type="match status" value="1"/>
</dbReference>
<evidence type="ECO:0000313" key="9">
    <source>
        <dbReference type="EMBL" id="CAH0990829.1"/>
    </source>
</evidence>
<evidence type="ECO:0000259" key="8">
    <source>
        <dbReference type="PROSITE" id="PS51379"/>
    </source>
</evidence>
<feature type="transmembrane region" description="Helical" evidence="7">
    <location>
        <begin position="199"/>
        <end position="216"/>
    </location>
</feature>
<keyword evidence="1" id="KW-0813">Transport</keyword>
<accession>A0ABN8EFN9</accession>
<feature type="domain" description="4Fe-4S ferredoxin-type" evidence="8">
    <location>
        <begin position="261"/>
        <end position="293"/>
    </location>
</feature>
<dbReference type="Proteomes" id="UP000838100">
    <property type="component" value="Unassembled WGS sequence"/>
</dbReference>
<dbReference type="InterPro" id="IPR014116">
    <property type="entry name" value="Cyt_c_oxidase_cbb3_FixG"/>
</dbReference>
<evidence type="ECO:0000256" key="4">
    <source>
        <dbReference type="ARBA" id="ARBA00022982"/>
    </source>
</evidence>
<comment type="caution">
    <text evidence="9">The sequence shown here is derived from an EMBL/GenBank/DDBJ whole genome shotgun (WGS) entry which is preliminary data.</text>
</comment>
<keyword evidence="6" id="KW-0411">Iron-sulfur</keyword>
<dbReference type="InterPro" id="IPR017896">
    <property type="entry name" value="4Fe4S_Fe-S-bd"/>
</dbReference>
<keyword evidence="10" id="KW-1185">Reference proteome</keyword>
<evidence type="ECO:0000256" key="2">
    <source>
        <dbReference type="ARBA" id="ARBA00022485"/>
    </source>
</evidence>
<gene>
    <name evidence="9" type="ORF">SIN8267_00929</name>
</gene>
<dbReference type="InterPro" id="IPR032879">
    <property type="entry name" value="FixG_C"/>
</dbReference>
<evidence type="ECO:0000256" key="7">
    <source>
        <dbReference type="SAM" id="Phobius"/>
    </source>
</evidence>
<keyword evidence="2" id="KW-0004">4Fe-4S</keyword>
<keyword evidence="4" id="KW-0249">Electron transport</keyword>
<sequence>MSKPEKISAIEVDPADIDPFETYNRGEKIYTRAIEGFFQKLRVYTGWPLLIAFFFIPWMNWDGRQAVLFDLPARQFHVLGITFWPQDFFMLGWLLIIAAFVLFAVTVFAGRVWCGYTCPQTVWTSIFMWVEELTEGSRNQRIKLDKQQWSANKLARKTAKHGLWLGFAFITGVTFVGYFTEVKQLIPDTFLGTADLWSYAWVLFFTLATYINAGWLREMVCLHMCPYARFQAVMFDSDTLVVSYDEKRGEPRGARKRTKTAQPLVDGEKERGDCVDCKLCVQVCPTGIDIRHGLQYQCITCALCIDACDSIMDKMNYQRGLISYTTENSLNGKKTKLVRPRLIAYAAAIAIMVSVFAVTLITRVPLNIDVERDRSRLYFQTNEGMIENSYTIKVMNMSQQDGRYTVSVAGINNIKYIGENTVSVASGEVYSIPVRLEIDPKELTEQSMDITFTVVDDAEQTVSKDKESRFTGPQWR</sequence>
<protein>
    <recommendedName>
        <fullName evidence="8">4Fe-4S ferredoxin-type domain-containing protein</fullName>
    </recommendedName>
</protein>
<dbReference type="NCBIfam" id="TIGR02745">
    <property type="entry name" value="ccoG_rdxA_fixG"/>
    <property type="match status" value="1"/>
</dbReference>
<dbReference type="InterPro" id="IPR013783">
    <property type="entry name" value="Ig-like_fold"/>
</dbReference>
<dbReference type="Pfam" id="PF12801">
    <property type="entry name" value="Fer4_5"/>
    <property type="match status" value="1"/>
</dbReference>
<keyword evidence="7" id="KW-1133">Transmembrane helix</keyword>
<dbReference type="Gene3D" id="2.60.40.10">
    <property type="entry name" value="Immunoglobulins"/>
    <property type="match status" value="1"/>
</dbReference>
<evidence type="ECO:0000256" key="6">
    <source>
        <dbReference type="ARBA" id="ARBA00023014"/>
    </source>
</evidence>
<dbReference type="PROSITE" id="PS00198">
    <property type="entry name" value="4FE4S_FER_1"/>
    <property type="match status" value="1"/>
</dbReference>
<dbReference type="Pfam" id="PF11614">
    <property type="entry name" value="FixG_C"/>
    <property type="match status" value="1"/>
</dbReference>
<reference evidence="9" key="1">
    <citation type="submission" date="2021-12" db="EMBL/GenBank/DDBJ databases">
        <authorList>
            <person name="Rodrigo-Torres L."/>
            <person name="Arahal R. D."/>
            <person name="Lucena T."/>
        </authorList>
    </citation>
    <scope>NUCLEOTIDE SEQUENCE</scope>
    <source>
        <strain evidence="9">CECT 8267</strain>
    </source>
</reference>
<dbReference type="InterPro" id="IPR051684">
    <property type="entry name" value="Electron_Trans/Redox"/>
</dbReference>
<dbReference type="PANTHER" id="PTHR30176:SF3">
    <property type="entry name" value="FERREDOXIN-TYPE PROTEIN NAPH"/>
    <property type="match status" value="1"/>
</dbReference>
<keyword evidence="7" id="KW-0472">Membrane</keyword>
<evidence type="ECO:0000256" key="1">
    <source>
        <dbReference type="ARBA" id="ARBA00022448"/>
    </source>
</evidence>
<proteinExistence type="predicted"/>
<evidence type="ECO:0000256" key="5">
    <source>
        <dbReference type="ARBA" id="ARBA00023004"/>
    </source>
</evidence>
<dbReference type="PROSITE" id="PS51379">
    <property type="entry name" value="4FE4S_FER_2"/>
    <property type="match status" value="1"/>
</dbReference>
<organism evidence="9 10">
    <name type="scientific">Sinobacterium norvegicum</name>
    <dbReference type="NCBI Taxonomy" id="1641715"/>
    <lineage>
        <taxon>Bacteria</taxon>
        <taxon>Pseudomonadati</taxon>
        <taxon>Pseudomonadota</taxon>
        <taxon>Gammaproteobacteria</taxon>
        <taxon>Cellvibrionales</taxon>
        <taxon>Spongiibacteraceae</taxon>
        <taxon>Sinobacterium</taxon>
    </lineage>
</organism>
<name>A0ABN8EFN9_9GAMM</name>
<keyword evidence="7" id="KW-0812">Transmembrane</keyword>
<feature type="transmembrane region" description="Helical" evidence="7">
    <location>
        <begin position="342"/>
        <end position="366"/>
    </location>
</feature>
<dbReference type="EMBL" id="CAKLPX010000001">
    <property type="protein sequence ID" value="CAH0990829.1"/>
    <property type="molecule type" value="Genomic_DNA"/>
</dbReference>
<feature type="transmembrane region" description="Helical" evidence="7">
    <location>
        <begin position="88"/>
        <end position="109"/>
    </location>
</feature>
<keyword evidence="5" id="KW-0408">Iron</keyword>
<dbReference type="RefSeq" id="WP_237443498.1">
    <property type="nucleotide sequence ID" value="NZ_CAKLPX010000001.1"/>
</dbReference>
<dbReference type="InterPro" id="IPR017900">
    <property type="entry name" value="4Fe4S_Fe_S_CS"/>
</dbReference>
<feature type="transmembrane region" description="Helical" evidence="7">
    <location>
        <begin position="41"/>
        <end position="61"/>
    </location>
</feature>
<keyword evidence="3" id="KW-0479">Metal-binding</keyword>
<evidence type="ECO:0000313" key="10">
    <source>
        <dbReference type="Proteomes" id="UP000838100"/>
    </source>
</evidence>
<dbReference type="Pfam" id="PF13746">
    <property type="entry name" value="Fer4_18"/>
    <property type="match status" value="1"/>
</dbReference>
<dbReference type="SUPFAM" id="SSF54862">
    <property type="entry name" value="4Fe-4S ferredoxins"/>
    <property type="match status" value="1"/>
</dbReference>